<dbReference type="EMBL" id="UFQT01000102">
    <property type="protein sequence ID" value="SSX20006.1"/>
    <property type="molecule type" value="Genomic_DNA"/>
</dbReference>
<feature type="transmembrane region" description="Helical" evidence="6">
    <location>
        <begin position="91"/>
        <end position="118"/>
    </location>
</feature>
<dbReference type="OMA" id="DTQYWVV"/>
<dbReference type="PANTHER" id="PTHR12300">
    <property type="entry name" value="HVA22-LIKE PROTEINS"/>
    <property type="match status" value="1"/>
</dbReference>
<evidence type="ECO:0000256" key="3">
    <source>
        <dbReference type="ARBA" id="ARBA00022692"/>
    </source>
</evidence>
<dbReference type="AlphaFoldDB" id="A0A336LPK7"/>
<dbReference type="EMBL" id="UFQS01000102">
    <property type="protein sequence ID" value="SSW99626.1"/>
    <property type="molecule type" value="Genomic_DNA"/>
</dbReference>
<keyword evidence="5 6" id="KW-0472">Membrane</keyword>
<dbReference type="VEuPathDB" id="VectorBase:CSON000222"/>
<organism evidence="8">
    <name type="scientific">Culicoides sonorensis</name>
    <name type="common">Biting midge</name>
    <dbReference type="NCBI Taxonomy" id="179676"/>
    <lineage>
        <taxon>Eukaryota</taxon>
        <taxon>Metazoa</taxon>
        <taxon>Ecdysozoa</taxon>
        <taxon>Arthropoda</taxon>
        <taxon>Hexapoda</taxon>
        <taxon>Insecta</taxon>
        <taxon>Pterygota</taxon>
        <taxon>Neoptera</taxon>
        <taxon>Endopterygota</taxon>
        <taxon>Diptera</taxon>
        <taxon>Nematocera</taxon>
        <taxon>Chironomoidea</taxon>
        <taxon>Ceratopogonidae</taxon>
        <taxon>Ceratopogoninae</taxon>
        <taxon>Culicoides</taxon>
        <taxon>Monoculicoides</taxon>
    </lineage>
</organism>
<dbReference type="InterPro" id="IPR004345">
    <property type="entry name" value="TB2_DP1_HVA22"/>
</dbReference>
<evidence type="ECO:0000256" key="6">
    <source>
        <dbReference type="RuleBase" id="RU362006"/>
    </source>
</evidence>
<protein>
    <recommendedName>
        <fullName evidence="6">Receptor expression-enhancing protein</fullName>
    </recommendedName>
</protein>
<evidence type="ECO:0000313" key="7">
    <source>
        <dbReference type="EMBL" id="SSW99626.1"/>
    </source>
</evidence>
<evidence type="ECO:0000256" key="2">
    <source>
        <dbReference type="ARBA" id="ARBA00008573"/>
    </source>
</evidence>
<evidence type="ECO:0000256" key="4">
    <source>
        <dbReference type="ARBA" id="ARBA00022989"/>
    </source>
</evidence>
<comment type="similarity">
    <text evidence="2 6">Belongs to the DP1 family.</text>
</comment>
<gene>
    <name evidence="8" type="primary">CSON000222</name>
</gene>
<evidence type="ECO:0000313" key="8">
    <source>
        <dbReference type="EMBL" id="SSX20006.1"/>
    </source>
</evidence>
<evidence type="ECO:0000256" key="5">
    <source>
        <dbReference type="ARBA" id="ARBA00023136"/>
    </source>
</evidence>
<keyword evidence="4 6" id="KW-1133">Transmembrane helix</keyword>
<dbReference type="GO" id="GO:0016020">
    <property type="term" value="C:membrane"/>
    <property type="evidence" value="ECO:0007669"/>
    <property type="project" value="UniProtKB-SubCell"/>
</dbReference>
<reference evidence="7" key="1">
    <citation type="submission" date="2018-04" db="EMBL/GenBank/DDBJ databases">
        <authorList>
            <person name="Go L.Y."/>
            <person name="Mitchell J.A."/>
        </authorList>
    </citation>
    <scope>NUCLEOTIDE SEQUENCE</scope>
    <source>
        <tissue evidence="7">Whole organism</tissue>
    </source>
</reference>
<proteinExistence type="inferred from homology"/>
<reference evidence="8" key="2">
    <citation type="submission" date="2018-07" db="EMBL/GenBank/DDBJ databases">
        <authorList>
            <person name="Quirk P.G."/>
            <person name="Krulwich T.A."/>
        </authorList>
    </citation>
    <scope>NUCLEOTIDE SEQUENCE</scope>
</reference>
<dbReference type="PANTHER" id="PTHR12300:SF161">
    <property type="entry name" value="RECEPTOR EXPRESSION-ENHANCING PROTEIN"/>
    <property type="match status" value="1"/>
</dbReference>
<feature type="transmembrane region" description="Helical" evidence="6">
    <location>
        <begin position="42"/>
        <end position="70"/>
    </location>
</feature>
<name>A0A336LPK7_CULSO</name>
<comment type="subcellular location">
    <subcellularLocation>
        <location evidence="1 6">Membrane</location>
        <topology evidence="1 6">Multi-pass membrane protein</topology>
    </subcellularLocation>
</comment>
<evidence type="ECO:0000256" key="1">
    <source>
        <dbReference type="ARBA" id="ARBA00004141"/>
    </source>
</evidence>
<accession>A0A336LPK7</accession>
<feature type="transmembrane region" description="Helical" evidence="6">
    <location>
        <begin position="124"/>
        <end position="144"/>
    </location>
</feature>
<sequence>MAQKFEEFKEKMEKHLTDKDKPWTPIFDIIEAKTGVARIYSFLGLVGILALYLAFGWAAQFFCNIIAVAYPAYISIKAIESPDKRDDTKWLTYWVVFACFTNLEYFSSIITQVIPFYWLLKCVFYIWCFAPIENNGSVFIYHRIIRPYFLKYEKSTDDVLNQAMGKAKNLIDDALKKD</sequence>
<keyword evidence="3 6" id="KW-0812">Transmembrane</keyword>
<dbReference type="Pfam" id="PF03134">
    <property type="entry name" value="TB2_DP1_HVA22"/>
    <property type="match status" value="1"/>
</dbReference>